<dbReference type="GO" id="GO:0016410">
    <property type="term" value="F:N-acyltransferase activity"/>
    <property type="evidence" value="ECO:0007669"/>
    <property type="project" value="InterPro"/>
</dbReference>
<reference evidence="8" key="1">
    <citation type="submission" date="2020-10" db="EMBL/GenBank/DDBJ databases">
        <authorList>
            <person name="Gilroy R."/>
        </authorList>
    </citation>
    <scope>NUCLEOTIDE SEQUENCE</scope>
    <source>
        <strain evidence="8">1383</strain>
    </source>
</reference>
<dbReference type="InterPro" id="IPR001451">
    <property type="entry name" value="Hexapep"/>
</dbReference>
<dbReference type="Gene3D" id="2.160.10.10">
    <property type="entry name" value="Hexapeptide repeat proteins"/>
    <property type="match status" value="1"/>
</dbReference>
<keyword evidence="4" id="KW-0677">Repeat</keyword>
<dbReference type="Gene3D" id="3.40.1390.10">
    <property type="entry name" value="MurE/MurF, N-terminal domain"/>
    <property type="match status" value="1"/>
</dbReference>
<dbReference type="GO" id="GO:0103118">
    <property type="term" value="F:UDP-3-O-[(3R)-3-hydroxyacyl]-glucosamine N-acyltransferase activity"/>
    <property type="evidence" value="ECO:0007669"/>
    <property type="project" value="UniProtKB-EC"/>
</dbReference>
<dbReference type="GO" id="GO:0016020">
    <property type="term" value="C:membrane"/>
    <property type="evidence" value="ECO:0007669"/>
    <property type="project" value="GOC"/>
</dbReference>
<sequence>MKFPTPKTLSEIAAMIGAEKYVGPADFPVTGINEIHSVTHGDIVFVDHPKYYDKALRSAASVVLIDKDVECPQGKALIITDDPFRDFNKITRAFCPFVPATAMIAPDAKIGQGTVIQPGVFIGNDVEIGRDCVLHAGVIICDGTRIGDRVIINPGAVIGGDAFYYKHRPQGYDRLLSSGNVVIRDDVEIGSACTIDRGVSAPTTIGEGTKIDNHVHIGHDTVIGKECLIAAQCGIAGCNIIEDKVTIWGQVGMTSGITIGSGAVILAQSGVSKSLEGGKTYFGYPAEEAEKLYKREAFFRLLPALLKKKGF</sequence>
<keyword evidence="2" id="KW-0441">Lipid A biosynthesis</keyword>
<dbReference type="GO" id="GO:0009245">
    <property type="term" value="P:lipid A biosynthetic process"/>
    <property type="evidence" value="ECO:0007669"/>
    <property type="project" value="UniProtKB-KW"/>
</dbReference>
<evidence type="ECO:0000256" key="5">
    <source>
        <dbReference type="ARBA" id="ARBA00023098"/>
    </source>
</evidence>
<dbReference type="NCBIfam" id="NF002060">
    <property type="entry name" value="PRK00892.1"/>
    <property type="match status" value="1"/>
</dbReference>
<dbReference type="AlphaFoldDB" id="A0A9D1KT36"/>
<dbReference type="PANTHER" id="PTHR43378:SF2">
    <property type="entry name" value="UDP-3-O-ACYLGLUCOSAMINE N-ACYLTRANSFERASE 1, MITOCHONDRIAL-RELATED"/>
    <property type="match status" value="1"/>
</dbReference>
<evidence type="ECO:0000256" key="3">
    <source>
        <dbReference type="ARBA" id="ARBA00022679"/>
    </source>
</evidence>
<keyword evidence="3 8" id="KW-0808">Transferase</keyword>
<dbReference type="SUPFAM" id="SSF51161">
    <property type="entry name" value="Trimeric LpxA-like enzymes"/>
    <property type="match status" value="1"/>
</dbReference>
<evidence type="ECO:0000256" key="4">
    <source>
        <dbReference type="ARBA" id="ARBA00022737"/>
    </source>
</evidence>
<evidence type="ECO:0000313" key="9">
    <source>
        <dbReference type="Proteomes" id="UP000824161"/>
    </source>
</evidence>
<keyword evidence="6 8" id="KW-0012">Acyltransferase</keyword>
<evidence type="ECO:0000256" key="6">
    <source>
        <dbReference type="ARBA" id="ARBA00023315"/>
    </source>
</evidence>
<dbReference type="Proteomes" id="UP000824161">
    <property type="component" value="Unassembled WGS sequence"/>
</dbReference>
<dbReference type="Pfam" id="PF00132">
    <property type="entry name" value="Hexapep"/>
    <property type="match status" value="2"/>
</dbReference>
<dbReference type="EMBL" id="DVLY01000045">
    <property type="protein sequence ID" value="HIT97578.1"/>
    <property type="molecule type" value="Genomic_DNA"/>
</dbReference>
<evidence type="ECO:0000256" key="2">
    <source>
        <dbReference type="ARBA" id="ARBA00022556"/>
    </source>
</evidence>
<keyword evidence="1" id="KW-0444">Lipid biosynthesis</keyword>
<reference evidence="8" key="2">
    <citation type="journal article" date="2021" name="PeerJ">
        <title>Extensive microbial diversity within the chicken gut microbiome revealed by metagenomics and culture.</title>
        <authorList>
            <person name="Gilroy R."/>
            <person name="Ravi A."/>
            <person name="Getino M."/>
            <person name="Pursley I."/>
            <person name="Horton D.L."/>
            <person name="Alikhan N.F."/>
            <person name="Baker D."/>
            <person name="Gharbi K."/>
            <person name="Hall N."/>
            <person name="Watson M."/>
            <person name="Adriaenssens E.M."/>
            <person name="Foster-Nyarko E."/>
            <person name="Jarju S."/>
            <person name="Secka A."/>
            <person name="Antonio M."/>
            <person name="Oren A."/>
            <person name="Chaudhuri R.R."/>
            <person name="La Ragione R."/>
            <person name="Hildebrand F."/>
            <person name="Pallen M.J."/>
        </authorList>
    </citation>
    <scope>NUCLEOTIDE SEQUENCE</scope>
    <source>
        <strain evidence="8">1383</strain>
    </source>
</reference>
<dbReference type="InterPro" id="IPR020573">
    <property type="entry name" value="UDP_GlcNAc_AcTrfase_non-rep"/>
</dbReference>
<comment type="caution">
    <text evidence="8">The sequence shown here is derived from an EMBL/GenBank/DDBJ whole genome shotgun (WGS) entry which is preliminary data.</text>
</comment>
<organism evidence="8 9">
    <name type="scientific">Candidatus Merdimorpha stercoravium</name>
    <dbReference type="NCBI Taxonomy" id="2840863"/>
    <lineage>
        <taxon>Bacteria</taxon>
        <taxon>Pseudomonadati</taxon>
        <taxon>Bacteroidota</taxon>
        <taxon>Flavobacteriia</taxon>
        <taxon>Flavobacteriales</taxon>
        <taxon>Candidatus Merdimorpha</taxon>
    </lineage>
</organism>
<feature type="domain" description="UDP-3-O-[3-hydroxymyristoyl] glucosamine N-acyltransferase non-repeat region" evidence="7">
    <location>
        <begin position="26"/>
        <end position="92"/>
    </location>
</feature>
<dbReference type="Pfam" id="PF04613">
    <property type="entry name" value="LpxD"/>
    <property type="match status" value="1"/>
</dbReference>
<gene>
    <name evidence="8" type="ORF">IAC44_01935</name>
</gene>
<dbReference type="EC" id="2.3.1.191" evidence="8"/>
<dbReference type="CDD" id="cd03352">
    <property type="entry name" value="LbH_LpxD"/>
    <property type="match status" value="1"/>
</dbReference>
<dbReference type="InterPro" id="IPR007691">
    <property type="entry name" value="LpxD"/>
</dbReference>
<evidence type="ECO:0000313" key="8">
    <source>
        <dbReference type="EMBL" id="HIT97578.1"/>
    </source>
</evidence>
<evidence type="ECO:0000256" key="1">
    <source>
        <dbReference type="ARBA" id="ARBA00022516"/>
    </source>
</evidence>
<protein>
    <submittedName>
        <fullName evidence="8">UDP-3-O-(3-hydroxymyristoyl)glucosamine N-acyltransferase</fullName>
        <ecNumber evidence="8">2.3.1.191</ecNumber>
    </submittedName>
</protein>
<keyword evidence="5" id="KW-0443">Lipid metabolism</keyword>
<accession>A0A9D1KT36</accession>
<proteinExistence type="predicted"/>
<dbReference type="InterPro" id="IPR011004">
    <property type="entry name" value="Trimer_LpxA-like_sf"/>
</dbReference>
<evidence type="ECO:0000259" key="7">
    <source>
        <dbReference type="Pfam" id="PF04613"/>
    </source>
</evidence>
<dbReference type="PANTHER" id="PTHR43378">
    <property type="entry name" value="UDP-3-O-ACYLGLUCOSAMINE N-ACYLTRANSFERASE"/>
    <property type="match status" value="1"/>
</dbReference>
<name>A0A9D1KT36_9FLAO</name>